<dbReference type="InterPro" id="IPR017856">
    <property type="entry name" value="Integrase-like_N"/>
</dbReference>
<dbReference type="GO" id="GO:0003677">
    <property type="term" value="F:DNA binding"/>
    <property type="evidence" value="ECO:0007669"/>
    <property type="project" value="UniProtKB-KW"/>
</dbReference>
<dbReference type="InterPro" id="IPR026564">
    <property type="entry name" value="Transcrip_reg_TACO1-like_dom3"/>
</dbReference>
<dbReference type="Pfam" id="PF20772">
    <property type="entry name" value="TACO1_YebC_N"/>
    <property type="match status" value="1"/>
</dbReference>
<dbReference type="Pfam" id="PF01709">
    <property type="entry name" value="Transcrip_reg"/>
    <property type="match status" value="1"/>
</dbReference>
<evidence type="ECO:0000259" key="7">
    <source>
        <dbReference type="Pfam" id="PF01709"/>
    </source>
</evidence>
<dbReference type="AlphaFoldDB" id="A0A3B1BTG7"/>
<comment type="subcellular location">
    <subcellularLocation>
        <location evidence="1">Mitochondrion</location>
    </subcellularLocation>
</comment>
<protein>
    <submittedName>
        <fullName evidence="9">Probable transcriptional regulatory protein YebC</fullName>
    </submittedName>
</protein>
<dbReference type="GO" id="GO:0005829">
    <property type="term" value="C:cytosol"/>
    <property type="evidence" value="ECO:0007669"/>
    <property type="project" value="TreeGrafter"/>
</dbReference>
<accession>A0A3B1BTG7</accession>
<keyword evidence="3" id="KW-0963">Cytoplasm</keyword>
<keyword evidence="5" id="KW-0238">DNA-binding</keyword>
<evidence type="ECO:0000256" key="1">
    <source>
        <dbReference type="ARBA" id="ARBA00004173"/>
    </source>
</evidence>
<dbReference type="FunFam" id="1.10.10.200:FF:000002">
    <property type="entry name" value="Probable transcriptional regulatory protein CLM62_37755"/>
    <property type="match status" value="1"/>
</dbReference>
<dbReference type="InterPro" id="IPR049083">
    <property type="entry name" value="TACO1_YebC_N"/>
</dbReference>
<dbReference type="SUPFAM" id="SSF75625">
    <property type="entry name" value="YebC-like"/>
    <property type="match status" value="1"/>
</dbReference>
<keyword evidence="6" id="KW-0804">Transcription</keyword>
<gene>
    <name evidence="9" type="ORF">MNBD_NITROSPINAE01-1260</name>
</gene>
<keyword evidence="4" id="KW-0805">Transcription regulation</keyword>
<evidence type="ECO:0000256" key="4">
    <source>
        <dbReference type="ARBA" id="ARBA00023015"/>
    </source>
</evidence>
<evidence type="ECO:0000256" key="6">
    <source>
        <dbReference type="ARBA" id="ARBA00023163"/>
    </source>
</evidence>
<dbReference type="InterPro" id="IPR002876">
    <property type="entry name" value="Transcrip_reg_TACO1-like"/>
</dbReference>
<sequence>MAGHSKWAGIKHKKAIVDAKRGKVFTKVAKELTVAAKLGGGDPAMNPRLRTAIAKGKSVNMPNDNIERAIQKGTGELPGVVYDEIIYEGYGVGGVAVMVELMTDNKNRTVAEIRTIFAKAGGQMGENGCVAWMFDKKGLIIVEKETIGEDELLEIALDAGAEDMSTEDDVYEVTTPPEALEDVKAAMEAKNVKIENAEVTMIPQNTIKIEAEDPAKKMLRLVENLEDQDDVQNVYANYDIPDEILEKLEN</sequence>
<evidence type="ECO:0000256" key="3">
    <source>
        <dbReference type="ARBA" id="ARBA00022490"/>
    </source>
</evidence>
<dbReference type="HAMAP" id="MF_00693">
    <property type="entry name" value="Transcrip_reg_TACO1"/>
    <property type="match status" value="1"/>
</dbReference>
<dbReference type="GO" id="GO:0005739">
    <property type="term" value="C:mitochondrion"/>
    <property type="evidence" value="ECO:0007669"/>
    <property type="project" value="UniProtKB-SubCell"/>
</dbReference>
<organism evidence="9">
    <name type="scientific">hydrothermal vent metagenome</name>
    <dbReference type="NCBI Taxonomy" id="652676"/>
    <lineage>
        <taxon>unclassified sequences</taxon>
        <taxon>metagenomes</taxon>
        <taxon>ecological metagenomes</taxon>
    </lineage>
</organism>
<dbReference type="NCBIfam" id="TIGR01033">
    <property type="entry name" value="YebC/PmpR family DNA-binding transcriptional regulator"/>
    <property type="match status" value="1"/>
</dbReference>
<dbReference type="InterPro" id="IPR048300">
    <property type="entry name" value="TACO1_YebC-like_2nd/3rd_dom"/>
</dbReference>
<proteinExistence type="inferred from homology"/>
<evidence type="ECO:0000313" key="9">
    <source>
        <dbReference type="EMBL" id="VAX21219.1"/>
    </source>
</evidence>
<evidence type="ECO:0000256" key="2">
    <source>
        <dbReference type="ARBA" id="ARBA00008724"/>
    </source>
</evidence>
<dbReference type="Gene3D" id="3.30.70.980">
    <property type="match status" value="2"/>
</dbReference>
<dbReference type="NCBIfam" id="NF009044">
    <property type="entry name" value="PRK12378.1"/>
    <property type="match status" value="1"/>
</dbReference>
<dbReference type="FunFam" id="3.30.70.980:FF:000002">
    <property type="entry name" value="Probable transcriptional regulatory protein YebC"/>
    <property type="match status" value="1"/>
</dbReference>
<dbReference type="InterPro" id="IPR029072">
    <property type="entry name" value="YebC-like"/>
</dbReference>
<name>A0A3B1BTG7_9ZZZZ</name>
<feature type="domain" description="TACO1/YebC-like second and third" evidence="7">
    <location>
        <begin position="82"/>
        <end position="238"/>
    </location>
</feature>
<evidence type="ECO:0000256" key="5">
    <source>
        <dbReference type="ARBA" id="ARBA00023125"/>
    </source>
</evidence>
<dbReference type="EMBL" id="UOGC01000116">
    <property type="protein sequence ID" value="VAX21219.1"/>
    <property type="molecule type" value="Genomic_DNA"/>
</dbReference>
<dbReference type="Gene3D" id="1.10.10.200">
    <property type="match status" value="1"/>
</dbReference>
<feature type="domain" description="TACO1/YebC-like N-terminal" evidence="8">
    <location>
        <begin position="5"/>
        <end position="76"/>
    </location>
</feature>
<comment type="similarity">
    <text evidence="2">Belongs to the TACO1 family.</text>
</comment>
<dbReference type="PANTHER" id="PTHR12532:SF6">
    <property type="entry name" value="TRANSCRIPTIONAL REGULATORY PROTEIN YEBC-RELATED"/>
    <property type="match status" value="1"/>
</dbReference>
<dbReference type="NCBIfam" id="NF001030">
    <property type="entry name" value="PRK00110.1"/>
    <property type="match status" value="1"/>
</dbReference>
<reference evidence="9" key="1">
    <citation type="submission" date="2018-06" db="EMBL/GenBank/DDBJ databases">
        <authorList>
            <person name="Zhirakovskaya E."/>
        </authorList>
    </citation>
    <scope>NUCLEOTIDE SEQUENCE</scope>
</reference>
<evidence type="ECO:0000259" key="8">
    <source>
        <dbReference type="Pfam" id="PF20772"/>
    </source>
</evidence>
<dbReference type="PANTHER" id="PTHR12532">
    <property type="entry name" value="TRANSLATIONAL ACTIVATOR OF CYTOCHROME C OXIDASE 1"/>
    <property type="match status" value="1"/>
</dbReference>